<evidence type="ECO:0000313" key="2">
    <source>
        <dbReference type="Proteomes" id="UP000007590"/>
    </source>
</evidence>
<sequence length="68" mass="8359">MWEADYEMRDRKGIEVLLNANSLKEFEDFKYFTDKIGEVDEKYRSVTFDISWHTDNWWEKSIAKICWT</sequence>
<dbReference type="KEGG" id="scn:Solca_3184"/>
<keyword evidence="2" id="KW-1185">Reference proteome</keyword>
<protein>
    <submittedName>
        <fullName evidence="1">Uncharacterized protein</fullName>
    </submittedName>
</protein>
<reference evidence="1" key="1">
    <citation type="submission" date="2012-02" db="EMBL/GenBank/DDBJ databases">
        <title>The complete genome of Solitalea canadensis DSM 3403.</title>
        <authorList>
            <consortium name="US DOE Joint Genome Institute (JGI-PGF)"/>
            <person name="Lucas S."/>
            <person name="Copeland A."/>
            <person name="Lapidus A."/>
            <person name="Glavina del Rio T."/>
            <person name="Dalin E."/>
            <person name="Tice H."/>
            <person name="Bruce D."/>
            <person name="Goodwin L."/>
            <person name="Pitluck S."/>
            <person name="Peters L."/>
            <person name="Ovchinnikova G."/>
            <person name="Lu M."/>
            <person name="Kyrpides N."/>
            <person name="Mavromatis K."/>
            <person name="Ivanova N."/>
            <person name="Brettin T."/>
            <person name="Detter J.C."/>
            <person name="Han C."/>
            <person name="Larimer F."/>
            <person name="Land M."/>
            <person name="Hauser L."/>
            <person name="Markowitz V."/>
            <person name="Cheng J.-F."/>
            <person name="Hugenholtz P."/>
            <person name="Woyke T."/>
            <person name="Wu D."/>
            <person name="Spring S."/>
            <person name="Schroeder M."/>
            <person name="Kopitz M."/>
            <person name="Brambilla E."/>
            <person name="Klenk H.-P."/>
            <person name="Eisen J.A."/>
        </authorList>
    </citation>
    <scope>NUCLEOTIDE SEQUENCE</scope>
    <source>
        <strain evidence="1">DSM 3403</strain>
    </source>
</reference>
<name>H8KWL8_SOLCM</name>
<dbReference type="EMBL" id="CP003349">
    <property type="protein sequence ID" value="AFD08197.1"/>
    <property type="molecule type" value="Genomic_DNA"/>
</dbReference>
<proteinExistence type="predicted"/>
<accession>H8KWL8</accession>
<dbReference type="Proteomes" id="UP000007590">
    <property type="component" value="Chromosome"/>
</dbReference>
<dbReference type="AlphaFoldDB" id="H8KWL8"/>
<dbReference type="STRING" id="929556.Solca_3184"/>
<evidence type="ECO:0000313" key="1">
    <source>
        <dbReference type="EMBL" id="AFD08197.1"/>
    </source>
</evidence>
<gene>
    <name evidence="1" type="ordered locus">Solca_3184</name>
</gene>
<organism evidence="1 2">
    <name type="scientific">Solitalea canadensis (strain ATCC 29591 / DSM 3403 / JCM 21819 / LMG 8368 / NBRC 15130 / NCIMB 12057 / USAM 9D)</name>
    <name type="common">Flexibacter canadensis</name>
    <dbReference type="NCBI Taxonomy" id="929556"/>
    <lineage>
        <taxon>Bacteria</taxon>
        <taxon>Pseudomonadati</taxon>
        <taxon>Bacteroidota</taxon>
        <taxon>Sphingobacteriia</taxon>
        <taxon>Sphingobacteriales</taxon>
        <taxon>Sphingobacteriaceae</taxon>
        <taxon>Solitalea</taxon>
    </lineage>
</organism>
<dbReference type="HOGENOM" id="CLU_2791756_0_0_10"/>